<gene>
    <name evidence="2" type="ORF">H6G24_00040</name>
</gene>
<accession>A0ABR8A284</accession>
<proteinExistence type="predicted"/>
<dbReference type="InterPro" id="IPR050194">
    <property type="entry name" value="Glycosyltransferase_grp1"/>
</dbReference>
<feature type="domain" description="Glycosyl transferase family 1" evidence="1">
    <location>
        <begin position="194"/>
        <end position="349"/>
    </location>
</feature>
<dbReference type="PANTHER" id="PTHR45947:SF3">
    <property type="entry name" value="SULFOQUINOVOSYL TRANSFERASE SQD2"/>
    <property type="match status" value="1"/>
</dbReference>
<dbReference type="Proteomes" id="UP000658514">
    <property type="component" value="Unassembled WGS sequence"/>
</dbReference>
<organism evidence="2 3">
    <name type="scientific">Calothrix parietina FACHB-288</name>
    <dbReference type="NCBI Taxonomy" id="2692896"/>
    <lineage>
        <taxon>Bacteria</taxon>
        <taxon>Bacillati</taxon>
        <taxon>Cyanobacteriota</taxon>
        <taxon>Cyanophyceae</taxon>
        <taxon>Nostocales</taxon>
        <taxon>Calotrichaceae</taxon>
        <taxon>Calothrix</taxon>
    </lineage>
</organism>
<comment type="caution">
    <text evidence="2">The sequence shown here is derived from an EMBL/GenBank/DDBJ whole genome shotgun (WGS) entry which is preliminary data.</text>
</comment>
<dbReference type="EMBL" id="JACJQH010000001">
    <property type="protein sequence ID" value="MBD2193884.1"/>
    <property type="molecule type" value="Genomic_DNA"/>
</dbReference>
<dbReference type="SUPFAM" id="SSF53756">
    <property type="entry name" value="UDP-Glycosyltransferase/glycogen phosphorylase"/>
    <property type="match status" value="1"/>
</dbReference>
<dbReference type="Gene3D" id="3.40.50.2000">
    <property type="entry name" value="Glycogen Phosphorylase B"/>
    <property type="match status" value="2"/>
</dbReference>
<evidence type="ECO:0000313" key="3">
    <source>
        <dbReference type="Proteomes" id="UP000658514"/>
    </source>
</evidence>
<keyword evidence="3" id="KW-1185">Reference proteome</keyword>
<dbReference type="Pfam" id="PF00534">
    <property type="entry name" value="Glycos_transf_1"/>
    <property type="match status" value="1"/>
</dbReference>
<sequence length="391" mass="45052">MQNQSNNLSFHLWMPEIFKFKGGIQVYSLFFLQALKNIYPNAKYDVFLKNDIQPLPNLSSLNSTQLHCTGFVPLPLRTLIFAIKLIFTGLWKKPSLVIACHINFIVGAYWLKRILGIPYWVITYGIEAWGIQSTHVNQYLHHADRILSISSYTRDRLIKEQNLDPNKVFLLPCQFDPNNFKPTSKPLYLLNRYGLEAKQKVILTVARLSEVEQYKGYDQVLKAMPQIRELIPDVHYIIVGKGNDKSRIEELIIQLKLQDCVTLAGFIPDSELCDYYNLCDIFAMPSKMEGFGIVYLEALACGKPVLGGNQDGSIDALDHGKLGALVNPDDVKEIADSIIQILQGKYPNKLIYQPEYLRQEVINLFGFDRFQETLKKYMEENFKQKLHIYKF</sequence>
<dbReference type="InterPro" id="IPR001296">
    <property type="entry name" value="Glyco_trans_1"/>
</dbReference>
<name>A0ABR8A284_9CYAN</name>
<evidence type="ECO:0000313" key="2">
    <source>
        <dbReference type="EMBL" id="MBD2193884.1"/>
    </source>
</evidence>
<evidence type="ECO:0000259" key="1">
    <source>
        <dbReference type="Pfam" id="PF00534"/>
    </source>
</evidence>
<dbReference type="PANTHER" id="PTHR45947">
    <property type="entry name" value="SULFOQUINOVOSYL TRANSFERASE SQD2"/>
    <property type="match status" value="1"/>
</dbReference>
<reference evidence="2 3" key="1">
    <citation type="journal article" date="2020" name="ISME J.">
        <title>Comparative genomics reveals insights into cyanobacterial evolution and habitat adaptation.</title>
        <authorList>
            <person name="Chen M.Y."/>
            <person name="Teng W.K."/>
            <person name="Zhao L."/>
            <person name="Hu C.X."/>
            <person name="Zhou Y.K."/>
            <person name="Han B.P."/>
            <person name="Song L.R."/>
            <person name="Shu W.S."/>
        </authorList>
    </citation>
    <scope>NUCLEOTIDE SEQUENCE [LARGE SCALE GENOMIC DNA]</scope>
    <source>
        <strain evidence="2 3">FACHB-288</strain>
    </source>
</reference>
<protein>
    <submittedName>
        <fullName evidence="2">Glycosyltransferase</fullName>
    </submittedName>
</protein>